<dbReference type="Proteomes" id="UP000236370">
    <property type="component" value="Unassembled WGS sequence"/>
</dbReference>
<feature type="signal peptide" evidence="2">
    <location>
        <begin position="1"/>
        <end position="18"/>
    </location>
</feature>
<sequence>MSWVQATLLARGLCRAWGGTCGATLTGTSISQVPLPKDSTGAADPPQPHIIGSGRDAGGVEPLLPDAAGPGVCEEWLGRLRV</sequence>
<organism evidence="3 4">
    <name type="scientific">Pan troglodytes</name>
    <name type="common">Chimpanzee</name>
    <dbReference type="NCBI Taxonomy" id="9598"/>
    <lineage>
        <taxon>Eukaryota</taxon>
        <taxon>Metazoa</taxon>
        <taxon>Chordata</taxon>
        <taxon>Craniata</taxon>
        <taxon>Vertebrata</taxon>
        <taxon>Euteleostomi</taxon>
        <taxon>Mammalia</taxon>
        <taxon>Eutheria</taxon>
        <taxon>Euarchontoglires</taxon>
        <taxon>Primates</taxon>
        <taxon>Haplorrhini</taxon>
        <taxon>Catarrhini</taxon>
        <taxon>Hominidae</taxon>
        <taxon>Pan</taxon>
    </lineage>
</organism>
<gene>
    <name evidence="3" type="ORF">CK820_G0026467</name>
</gene>
<evidence type="ECO:0000313" key="3">
    <source>
        <dbReference type="EMBL" id="PNI51369.1"/>
    </source>
</evidence>
<evidence type="ECO:0000256" key="1">
    <source>
        <dbReference type="SAM" id="MobiDB-lite"/>
    </source>
</evidence>
<proteinExistence type="predicted"/>
<feature type="chain" id="PRO_5014377944" evidence="2">
    <location>
        <begin position="19"/>
        <end position="82"/>
    </location>
</feature>
<accession>A0A2J8LVX6</accession>
<dbReference type="AlphaFoldDB" id="A0A2J8LVX6"/>
<protein>
    <submittedName>
        <fullName evidence="3">ECSIT isoform 8</fullName>
    </submittedName>
</protein>
<feature type="region of interest" description="Disordered" evidence="1">
    <location>
        <begin position="34"/>
        <end position="59"/>
    </location>
</feature>
<keyword evidence="2" id="KW-0732">Signal</keyword>
<comment type="caution">
    <text evidence="3">The sequence shown here is derived from an EMBL/GenBank/DDBJ whole genome shotgun (WGS) entry which is preliminary data.</text>
</comment>
<evidence type="ECO:0000313" key="4">
    <source>
        <dbReference type="Proteomes" id="UP000236370"/>
    </source>
</evidence>
<reference evidence="3 4" key="1">
    <citation type="submission" date="2017-12" db="EMBL/GenBank/DDBJ databases">
        <title>High-resolution comparative analysis of great ape genomes.</title>
        <authorList>
            <person name="Pollen A."/>
            <person name="Hastie A."/>
            <person name="Hormozdiari F."/>
            <person name="Dougherty M."/>
            <person name="Liu R."/>
            <person name="Chaisson M."/>
            <person name="Hoppe E."/>
            <person name="Hill C."/>
            <person name="Pang A."/>
            <person name="Hillier L."/>
            <person name="Baker C."/>
            <person name="Armstrong J."/>
            <person name="Shendure J."/>
            <person name="Paten B."/>
            <person name="Wilson R."/>
            <person name="Chao H."/>
            <person name="Schneider V."/>
            <person name="Ventura M."/>
            <person name="Kronenberg Z."/>
            <person name="Murali S."/>
            <person name="Gordon D."/>
            <person name="Cantsilieris S."/>
            <person name="Munson K."/>
            <person name="Nelson B."/>
            <person name="Raja A."/>
            <person name="Underwood J."/>
            <person name="Diekhans M."/>
            <person name="Fiddes I."/>
            <person name="Haussler D."/>
            <person name="Eichler E."/>
        </authorList>
    </citation>
    <scope>NUCLEOTIDE SEQUENCE [LARGE SCALE GENOMIC DNA]</scope>
    <source>
        <strain evidence="3">Yerkes chimp pedigree #C0471</strain>
    </source>
</reference>
<name>A0A2J8LVX6_PANTR</name>
<evidence type="ECO:0000256" key="2">
    <source>
        <dbReference type="SAM" id="SignalP"/>
    </source>
</evidence>
<dbReference type="EMBL" id="NBAG03000278">
    <property type="protein sequence ID" value="PNI51369.1"/>
    <property type="molecule type" value="Genomic_DNA"/>
</dbReference>